<dbReference type="Proteomes" id="UP000192601">
    <property type="component" value="Unassembled WGS sequence"/>
</dbReference>
<dbReference type="AlphaFoldDB" id="A0A1X0KKM8"/>
<keyword evidence="2" id="KW-1185">Reference proteome</keyword>
<gene>
    <name evidence="1" type="ORF">BST44_02640</name>
</gene>
<reference evidence="1 2" key="1">
    <citation type="submission" date="2017-02" db="EMBL/GenBank/DDBJ databases">
        <title>The new phylogeny of genus Mycobacterium.</title>
        <authorList>
            <person name="Tortoli E."/>
            <person name="Trovato A."/>
            <person name="Cirillo D.M."/>
        </authorList>
    </citation>
    <scope>NUCLEOTIDE SEQUENCE [LARGE SCALE GENOMIC DNA]</scope>
    <source>
        <strain evidence="1 2">DSM 43992</strain>
    </source>
</reference>
<comment type="caution">
    <text evidence="1">The sequence shown here is derived from an EMBL/GenBank/DDBJ whole genome shotgun (WGS) entry which is preliminary data.</text>
</comment>
<accession>A0A1X0KKM8</accession>
<protein>
    <submittedName>
        <fullName evidence="1">Uncharacterized protein</fullName>
    </submittedName>
</protein>
<name>A0A1X0KKM8_MYCSC</name>
<organism evidence="1 2">
    <name type="scientific">Mycobacterium scrofulaceum</name>
    <dbReference type="NCBI Taxonomy" id="1783"/>
    <lineage>
        <taxon>Bacteria</taxon>
        <taxon>Bacillati</taxon>
        <taxon>Actinomycetota</taxon>
        <taxon>Actinomycetes</taxon>
        <taxon>Mycobacteriales</taxon>
        <taxon>Mycobacteriaceae</taxon>
        <taxon>Mycobacterium</taxon>
    </lineage>
</organism>
<evidence type="ECO:0000313" key="1">
    <source>
        <dbReference type="EMBL" id="ORB75832.1"/>
    </source>
</evidence>
<evidence type="ECO:0000313" key="2">
    <source>
        <dbReference type="Proteomes" id="UP000192601"/>
    </source>
</evidence>
<dbReference type="EMBL" id="MVIJ01000002">
    <property type="protein sequence ID" value="ORB75832.1"/>
    <property type="molecule type" value="Genomic_DNA"/>
</dbReference>
<sequence>MRADSWQAADRPYRSIFTADRRLDAADVADVWGHAIQFSGGSIDTGDVVDAPRVMAEIGGISVDLGTTAEVREFVRVCMAVADELDSWAADGSDG</sequence>
<proteinExistence type="predicted"/>